<organism evidence="2 3">
    <name type="scientific">Lactarius akahatsu</name>
    <dbReference type="NCBI Taxonomy" id="416441"/>
    <lineage>
        <taxon>Eukaryota</taxon>
        <taxon>Fungi</taxon>
        <taxon>Dikarya</taxon>
        <taxon>Basidiomycota</taxon>
        <taxon>Agaricomycotina</taxon>
        <taxon>Agaricomycetes</taxon>
        <taxon>Russulales</taxon>
        <taxon>Russulaceae</taxon>
        <taxon>Lactarius</taxon>
    </lineage>
</organism>
<evidence type="ECO:0000256" key="1">
    <source>
        <dbReference type="SAM" id="MobiDB-lite"/>
    </source>
</evidence>
<feature type="compositionally biased region" description="Polar residues" evidence="1">
    <location>
        <begin position="547"/>
        <end position="564"/>
    </location>
</feature>
<feature type="compositionally biased region" description="Basic and acidic residues" evidence="1">
    <location>
        <begin position="316"/>
        <end position="325"/>
    </location>
</feature>
<feature type="compositionally biased region" description="Pro residues" evidence="1">
    <location>
        <begin position="577"/>
        <end position="589"/>
    </location>
</feature>
<name>A0AAD4QFC1_9AGAM</name>
<feature type="compositionally biased region" description="Polar residues" evidence="1">
    <location>
        <begin position="99"/>
        <end position="111"/>
    </location>
</feature>
<feature type="compositionally biased region" description="Polar residues" evidence="1">
    <location>
        <begin position="75"/>
        <end position="86"/>
    </location>
</feature>
<feature type="compositionally biased region" description="Basic residues" evidence="1">
    <location>
        <begin position="424"/>
        <end position="433"/>
    </location>
</feature>
<feature type="region of interest" description="Disordered" evidence="1">
    <location>
        <begin position="180"/>
        <end position="596"/>
    </location>
</feature>
<sequence length="637" mass="69755">MAERPHDWVIEDSEEEDQLCATELDPVPPAEDGISSIQAFTSTVVESAEEISRISSLDLALPAQHTVPSIPPQAEHSTISEYSTKSGPKPRPRPIFGHPNTNPVASTSTSDPILPFTPAPDHREQPTAVTRSDPSGIESIGENTLAPIDFSQDIAERAKMRTRKAAKRSMQHIEDVIDITDDELAIVPARKPKERPKPRPVKRAVPSRDCPPLPSDPVTLPVPSSSMSLPPSDPFPESTVINFTPPPPGLDEVAASTSSPRESSARKRKRQRPGRFQSPMDDPTDSRPLPTALDRASSPLSDPPPPARGSGTTPDISHEVKSNEKDTDDEYGAEQSTKRHRNTKGTEDSTNASPGRSEIDKSKKKSIVEVVILSPKKKNKRTKANADDGKSRKGPKSRNKRPASSDEDDELLLAPQSNSSAAAKSHKGKKRAITLRSEDGPSTEVGSSSKWMAMGEEEHEHQRAAPMPHIDGDDKTMSRSVELTTPAPLKENLLPSVSVGGKDPPQSSPTRETPDRGKLRYTLSGLGRKTPMQELIRRAASHPHTPFSATSSPVASPLAKTSKSALRRIAPLHPTRRTPPPPPPPPPPPKKSKKMLQLEEKWELELEDEVEGWWALTDEERRDWRKAKRDKELGFDD</sequence>
<proteinExistence type="predicted"/>
<feature type="compositionally biased region" description="Basic residues" evidence="1">
    <location>
        <begin position="392"/>
        <end position="401"/>
    </location>
</feature>
<feature type="region of interest" description="Disordered" evidence="1">
    <location>
        <begin position="67"/>
        <end position="148"/>
    </location>
</feature>
<keyword evidence="3" id="KW-1185">Reference proteome</keyword>
<reference evidence="2" key="1">
    <citation type="submission" date="2022-01" db="EMBL/GenBank/DDBJ databases">
        <title>Comparative genomics reveals a dynamic genome evolution in the ectomycorrhizal milk-cap (Lactarius) mushrooms.</title>
        <authorList>
            <consortium name="DOE Joint Genome Institute"/>
            <person name="Lebreton A."/>
            <person name="Tang N."/>
            <person name="Kuo A."/>
            <person name="LaButti K."/>
            <person name="Drula E."/>
            <person name="Barry K."/>
            <person name="Clum A."/>
            <person name="Lipzen A."/>
            <person name="Mousain D."/>
            <person name="Ng V."/>
            <person name="Wang R."/>
            <person name="Wang X."/>
            <person name="Dai Y."/>
            <person name="Henrissat B."/>
            <person name="Grigoriev I.V."/>
            <person name="Guerin-Laguette A."/>
            <person name="Yu F."/>
            <person name="Martin F.M."/>
        </authorList>
    </citation>
    <scope>NUCLEOTIDE SEQUENCE</scope>
    <source>
        <strain evidence="2">QP</strain>
    </source>
</reference>
<dbReference type="AlphaFoldDB" id="A0AAD4QFC1"/>
<protein>
    <submittedName>
        <fullName evidence="2">Uncharacterized protein</fullName>
    </submittedName>
</protein>
<dbReference type="Proteomes" id="UP001201163">
    <property type="component" value="Unassembled WGS sequence"/>
</dbReference>
<accession>A0AAD4QFC1</accession>
<feature type="compositionally biased region" description="Low complexity" evidence="1">
    <location>
        <begin position="217"/>
        <end position="230"/>
    </location>
</feature>
<dbReference type="EMBL" id="JAKELL010000013">
    <property type="protein sequence ID" value="KAH8994990.1"/>
    <property type="molecule type" value="Genomic_DNA"/>
</dbReference>
<gene>
    <name evidence="2" type="ORF">EDB92DRAFT_1848614</name>
</gene>
<feature type="compositionally biased region" description="Basic residues" evidence="1">
    <location>
        <begin position="190"/>
        <end position="202"/>
    </location>
</feature>
<evidence type="ECO:0000313" key="2">
    <source>
        <dbReference type="EMBL" id="KAH8994990.1"/>
    </source>
</evidence>
<evidence type="ECO:0000313" key="3">
    <source>
        <dbReference type="Proteomes" id="UP001201163"/>
    </source>
</evidence>
<comment type="caution">
    <text evidence="2">The sequence shown here is derived from an EMBL/GenBank/DDBJ whole genome shotgun (WGS) entry which is preliminary data.</text>
</comment>